<dbReference type="InterPro" id="IPR050399">
    <property type="entry name" value="HPr"/>
</dbReference>
<dbReference type="EMBL" id="QVEP01000046">
    <property type="protein sequence ID" value="RGB75551.1"/>
    <property type="molecule type" value="Genomic_DNA"/>
</dbReference>
<protein>
    <submittedName>
        <fullName evidence="5">HPr family phosphocarrier protein</fullName>
    </submittedName>
</protein>
<evidence type="ECO:0000256" key="1">
    <source>
        <dbReference type="ARBA" id="ARBA00004496"/>
    </source>
</evidence>
<sequence>MVERKVKVAIPCGMHIRPAGIISHTANSFKADSRIVFGYHVINTASILNLVASGIHCGDIVKVECEGPDEQAALDGIATVLQDSTIKQ</sequence>
<proteinExistence type="predicted"/>
<dbReference type="Proteomes" id="UP000260773">
    <property type="component" value="Unassembled WGS sequence"/>
</dbReference>
<dbReference type="PANTHER" id="PTHR33705">
    <property type="entry name" value="PHOSPHOCARRIER PROTEIN HPR"/>
    <property type="match status" value="1"/>
</dbReference>
<dbReference type="NCBIfam" id="TIGR01003">
    <property type="entry name" value="PTS_HPr_family"/>
    <property type="match status" value="1"/>
</dbReference>
<keyword evidence="2" id="KW-0963">Cytoplasm</keyword>
<dbReference type="InterPro" id="IPR035895">
    <property type="entry name" value="HPr-like_sf"/>
</dbReference>
<name>A0A3E2TH11_9FIRM</name>
<keyword evidence="3" id="KW-0598">Phosphotransferase system</keyword>
<dbReference type="SUPFAM" id="SSF55594">
    <property type="entry name" value="HPr-like"/>
    <property type="match status" value="1"/>
</dbReference>
<dbReference type="Pfam" id="PF00381">
    <property type="entry name" value="PTS-HPr"/>
    <property type="match status" value="1"/>
</dbReference>
<evidence type="ECO:0000313" key="6">
    <source>
        <dbReference type="Proteomes" id="UP000260773"/>
    </source>
</evidence>
<dbReference type="PROSITE" id="PS51350">
    <property type="entry name" value="PTS_HPR_DOM"/>
    <property type="match status" value="1"/>
</dbReference>
<gene>
    <name evidence="5" type="ORF">DW070_14020</name>
</gene>
<accession>A0A3E2TH11</accession>
<feature type="domain" description="HPr" evidence="4">
    <location>
        <begin position="1"/>
        <end position="88"/>
    </location>
</feature>
<dbReference type="CDD" id="cd00367">
    <property type="entry name" value="PTS-HPr_like"/>
    <property type="match status" value="1"/>
</dbReference>
<evidence type="ECO:0000256" key="2">
    <source>
        <dbReference type="ARBA" id="ARBA00022490"/>
    </source>
</evidence>
<comment type="caution">
    <text evidence="5">The sequence shown here is derived from an EMBL/GenBank/DDBJ whole genome shotgun (WGS) entry which is preliminary data.</text>
</comment>
<evidence type="ECO:0000259" key="4">
    <source>
        <dbReference type="PROSITE" id="PS51350"/>
    </source>
</evidence>
<dbReference type="PANTHER" id="PTHR33705:SF2">
    <property type="entry name" value="PHOSPHOCARRIER PROTEIN NPR"/>
    <property type="match status" value="1"/>
</dbReference>
<dbReference type="AlphaFoldDB" id="A0A3E2TH11"/>
<comment type="subcellular location">
    <subcellularLocation>
        <location evidence="1">Cytoplasm</location>
    </subcellularLocation>
</comment>
<evidence type="ECO:0000313" key="5">
    <source>
        <dbReference type="EMBL" id="RGB75551.1"/>
    </source>
</evidence>
<dbReference type="GO" id="GO:0005737">
    <property type="term" value="C:cytoplasm"/>
    <property type="evidence" value="ECO:0007669"/>
    <property type="project" value="UniProtKB-SubCell"/>
</dbReference>
<dbReference type="PRINTS" id="PR00107">
    <property type="entry name" value="PHOSPHOCPHPR"/>
</dbReference>
<dbReference type="InterPro" id="IPR000032">
    <property type="entry name" value="HPr-like"/>
</dbReference>
<reference evidence="5 6" key="1">
    <citation type="submission" date="2018-08" db="EMBL/GenBank/DDBJ databases">
        <title>A genome reference for cultivated species of the human gut microbiota.</title>
        <authorList>
            <person name="Zou Y."/>
            <person name="Xue W."/>
            <person name="Luo G."/>
        </authorList>
    </citation>
    <scope>NUCLEOTIDE SEQUENCE [LARGE SCALE GENOMIC DNA]</scope>
    <source>
        <strain evidence="5 6">AF45-17</strain>
    </source>
</reference>
<organism evidence="5 6">
    <name type="scientific">Coprococcus catus</name>
    <dbReference type="NCBI Taxonomy" id="116085"/>
    <lineage>
        <taxon>Bacteria</taxon>
        <taxon>Bacillati</taxon>
        <taxon>Bacillota</taxon>
        <taxon>Clostridia</taxon>
        <taxon>Lachnospirales</taxon>
        <taxon>Lachnospiraceae</taxon>
        <taxon>Coprococcus</taxon>
    </lineage>
</organism>
<dbReference type="GO" id="GO:0009401">
    <property type="term" value="P:phosphoenolpyruvate-dependent sugar phosphotransferase system"/>
    <property type="evidence" value="ECO:0007669"/>
    <property type="project" value="UniProtKB-KW"/>
</dbReference>
<evidence type="ECO:0000256" key="3">
    <source>
        <dbReference type="ARBA" id="ARBA00022683"/>
    </source>
</evidence>
<dbReference type="Gene3D" id="3.30.1340.10">
    <property type="entry name" value="HPr-like"/>
    <property type="match status" value="1"/>
</dbReference>